<name>A0AAN6M266_9PLEO</name>
<comment type="caution">
    <text evidence="2">The sequence shown here is derived from an EMBL/GenBank/DDBJ whole genome shotgun (WGS) entry which is preliminary data.</text>
</comment>
<protein>
    <submittedName>
        <fullName evidence="2">Uncharacterized protein</fullName>
    </submittedName>
</protein>
<dbReference type="Proteomes" id="UP001280581">
    <property type="component" value="Unassembled WGS sequence"/>
</dbReference>
<feature type="region of interest" description="Disordered" evidence="1">
    <location>
        <begin position="40"/>
        <end position="81"/>
    </location>
</feature>
<feature type="non-terminal residue" evidence="2">
    <location>
        <position position="1"/>
    </location>
</feature>
<accession>A0AAN6M266</accession>
<sequence length="141" mass="16200">GQLNNGMDTTMGDALLQRRIDFQLALQIARQRNRRAPLLLEDVNSEEHPRIGPLPPTPDQPMLNEPLVRKRKEPPSVIRPQTPTWLKMAKQRSTLRPPYTPVVVKRAGPDDLDITMKDASTRKRNKKDVFRFLDLPGGKYR</sequence>
<reference evidence="2 3" key="1">
    <citation type="submission" date="2021-02" db="EMBL/GenBank/DDBJ databases">
        <title>Genome assembly of Pseudopithomyces chartarum.</title>
        <authorList>
            <person name="Jauregui R."/>
            <person name="Singh J."/>
            <person name="Voisey C."/>
        </authorList>
    </citation>
    <scope>NUCLEOTIDE SEQUENCE [LARGE SCALE GENOMIC DNA]</scope>
    <source>
        <strain evidence="2 3">AGR01</strain>
    </source>
</reference>
<dbReference type="AlphaFoldDB" id="A0AAN6M266"/>
<dbReference type="EMBL" id="WVTA01000003">
    <property type="protein sequence ID" value="KAK3214473.1"/>
    <property type="molecule type" value="Genomic_DNA"/>
</dbReference>
<keyword evidence="3" id="KW-1185">Reference proteome</keyword>
<gene>
    <name evidence="2" type="ORF">GRF29_19g266192</name>
</gene>
<organism evidence="2 3">
    <name type="scientific">Pseudopithomyces chartarum</name>
    <dbReference type="NCBI Taxonomy" id="1892770"/>
    <lineage>
        <taxon>Eukaryota</taxon>
        <taxon>Fungi</taxon>
        <taxon>Dikarya</taxon>
        <taxon>Ascomycota</taxon>
        <taxon>Pezizomycotina</taxon>
        <taxon>Dothideomycetes</taxon>
        <taxon>Pleosporomycetidae</taxon>
        <taxon>Pleosporales</taxon>
        <taxon>Massarineae</taxon>
        <taxon>Didymosphaeriaceae</taxon>
        <taxon>Pseudopithomyces</taxon>
    </lineage>
</organism>
<evidence type="ECO:0000313" key="3">
    <source>
        <dbReference type="Proteomes" id="UP001280581"/>
    </source>
</evidence>
<evidence type="ECO:0000256" key="1">
    <source>
        <dbReference type="SAM" id="MobiDB-lite"/>
    </source>
</evidence>
<proteinExistence type="predicted"/>
<evidence type="ECO:0000313" key="2">
    <source>
        <dbReference type="EMBL" id="KAK3214473.1"/>
    </source>
</evidence>